<feature type="domain" description="Serine-threonine/tyrosine-protein kinase catalytic" evidence="6">
    <location>
        <begin position="1"/>
        <end position="101"/>
    </location>
</feature>
<gene>
    <name evidence="9" type="primary">LOC120112420</name>
</gene>
<evidence type="ECO:0000256" key="5">
    <source>
        <dbReference type="ARBA" id="ARBA00022840"/>
    </source>
</evidence>
<evidence type="ECO:0000259" key="7">
    <source>
        <dbReference type="Pfam" id="PF11883"/>
    </source>
</evidence>
<keyword evidence="1" id="KW-0723">Serine/threonine-protein kinase</keyword>
<keyword evidence="8" id="KW-1185">Reference proteome</keyword>
<accession>A0A8B9AQA9</accession>
<dbReference type="AlphaFoldDB" id="A0A8B9AQA9"/>
<evidence type="ECO:0000313" key="8">
    <source>
        <dbReference type="Proteomes" id="UP000228380"/>
    </source>
</evidence>
<reference evidence="9" key="2">
    <citation type="submission" date="2025-08" db="UniProtKB">
        <authorList>
            <consortium name="RefSeq"/>
        </authorList>
    </citation>
    <scope>IDENTIFICATION</scope>
    <source>
        <tissue evidence="9">Young leaves</tissue>
    </source>
</reference>
<dbReference type="SUPFAM" id="SSF56112">
    <property type="entry name" value="Protein kinase-like (PK-like)"/>
    <property type="match status" value="1"/>
</dbReference>
<evidence type="ECO:0000313" key="9">
    <source>
        <dbReference type="RefSeq" id="XP_038987737.1"/>
    </source>
</evidence>
<proteinExistence type="predicted"/>
<dbReference type="InterPro" id="IPR001245">
    <property type="entry name" value="Ser-Thr/Tyr_kinase_cat_dom"/>
</dbReference>
<evidence type="ECO:0000256" key="4">
    <source>
        <dbReference type="ARBA" id="ARBA00022777"/>
    </source>
</evidence>
<evidence type="ECO:0000259" key="6">
    <source>
        <dbReference type="Pfam" id="PF07714"/>
    </source>
</evidence>
<keyword evidence="4" id="KW-0418">Kinase</keyword>
<dbReference type="GO" id="GO:0005886">
    <property type="term" value="C:plasma membrane"/>
    <property type="evidence" value="ECO:0007669"/>
    <property type="project" value="TreeGrafter"/>
</dbReference>
<dbReference type="GO" id="GO:0005524">
    <property type="term" value="F:ATP binding"/>
    <property type="evidence" value="ECO:0007669"/>
    <property type="project" value="UniProtKB-KW"/>
</dbReference>
<sequence length="150" mass="16525">MSPEYAMDGIFSVKSDVFSFGVLVLEIISGKKNRGVYLSHQRMNLLGHAWSLWKEGNGLELVDESIIHSFPMAEALRCIKVGLLCVQEHPEDRPTMSSLVFMLGSESASLPDPKQPGFVTTKGRLETYSSSSKQDSLTVNGLSVTIFEGR</sequence>
<keyword evidence="2" id="KW-0808">Transferase</keyword>
<dbReference type="GeneID" id="120112420"/>
<dbReference type="PANTHER" id="PTHR27002:SF1095">
    <property type="entry name" value="G-TYPE LECTIN S-RECEPTOR-LIKE SERINE_THREONINE-PROTEIN KINASE RKS1"/>
    <property type="match status" value="1"/>
</dbReference>
<dbReference type="InterPro" id="IPR021820">
    <property type="entry name" value="S-locus_recpt_kinase_C"/>
</dbReference>
<dbReference type="KEGG" id="pda:120112420"/>
<protein>
    <submittedName>
        <fullName evidence="9">Receptor-like serine/threonine-protein kinase SD1-7</fullName>
    </submittedName>
</protein>
<keyword evidence="5" id="KW-0067">ATP-binding</keyword>
<reference evidence="8" key="1">
    <citation type="journal article" date="2019" name="Nat. Commun.">
        <title>Genome-wide association mapping of date palm fruit traits.</title>
        <authorList>
            <person name="Hazzouri K.M."/>
            <person name="Gros-Balthazard M."/>
            <person name="Flowers J.M."/>
            <person name="Copetti D."/>
            <person name="Lemansour A."/>
            <person name="Lebrun M."/>
            <person name="Masmoudi K."/>
            <person name="Ferrand S."/>
            <person name="Dhar M.I."/>
            <person name="Fresquez Z.A."/>
            <person name="Rosas U."/>
            <person name="Zhang J."/>
            <person name="Talag J."/>
            <person name="Lee S."/>
            <person name="Kudrna D."/>
            <person name="Powell R.F."/>
            <person name="Leitch I.J."/>
            <person name="Krueger R.R."/>
            <person name="Wing R.A."/>
            <person name="Amiri K.M.A."/>
            <person name="Purugganan M.D."/>
        </authorList>
    </citation>
    <scope>NUCLEOTIDE SEQUENCE [LARGE SCALE GENOMIC DNA]</scope>
    <source>
        <strain evidence="8">cv. Khalas</strain>
    </source>
</reference>
<feature type="domain" description="S-locus receptor kinase C-terminal" evidence="7">
    <location>
        <begin position="105"/>
        <end position="150"/>
    </location>
</feature>
<dbReference type="InterPro" id="IPR011009">
    <property type="entry name" value="Kinase-like_dom_sf"/>
</dbReference>
<dbReference type="Gene3D" id="1.10.510.10">
    <property type="entry name" value="Transferase(Phosphotransferase) domain 1"/>
    <property type="match status" value="1"/>
</dbReference>
<name>A0A8B9AQA9_PHODC</name>
<dbReference type="Pfam" id="PF11883">
    <property type="entry name" value="DUF3403"/>
    <property type="match status" value="1"/>
</dbReference>
<evidence type="ECO:0000256" key="1">
    <source>
        <dbReference type="ARBA" id="ARBA00022527"/>
    </source>
</evidence>
<evidence type="ECO:0000256" key="2">
    <source>
        <dbReference type="ARBA" id="ARBA00022679"/>
    </source>
</evidence>
<dbReference type="FunFam" id="1.10.510.10:FF:001722">
    <property type="entry name" value="G-type lectin S-receptor-like serine/threonine-protein kinase B120"/>
    <property type="match status" value="1"/>
</dbReference>
<dbReference type="Proteomes" id="UP000228380">
    <property type="component" value="Chromosome 11"/>
</dbReference>
<evidence type="ECO:0000256" key="3">
    <source>
        <dbReference type="ARBA" id="ARBA00022741"/>
    </source>
</evidence>
<dbReference type="RefSeq" id="XP_038987737.1">
    <property type="nucleotide sequence ID" value="XM_039131809.1"/>
</dbReference>
<organism evidence="8 9">
    <name type="scientific">Phoenix dactylifera</name>
    <name type="common">Date palm</name>
    <dbReference type="NCBI Taxonomy" id="42345"/>
    <lineage>
        <taxon>Eukaryota</taxon>
        <taxon>Viridiplantae</taxon>
        <taxon>Streptophyta</taxon>
        <taxon>Embryophyta</taxon>
        <taxon>Tracheophyta</taxon>
        <taxon>Spermatophyta</taxon>
        <taxon>Magnoliopsida</taxon>
        <taxon>Liliopsida</taxon>
        <taxon>Arecaceae</taxon>
        <taxon>Coryphoideae</taxon>
        <taxon>Phoeniceae</taxon>
        <taxon>Phoenix</taxon>
    </lineage>
</organism>
<dbReference type="OrthoDB" id="4062651at2759"/>
<keyword evidence="3" id="KW-0547">Nucleotide-binding</keyword>
<dbReference type="GO" id="GO:0004674">
    <property type="term" value="F:protein serine/threonine kinase activity"/>
    <property type="evidence" value="ECO:0007669"/>
    <property type="project" value="UniProtKB-KW"/>
</dbReference>
<dbReference type="PANTHER" id="PTHR27002">
    <property type="entry name" value="RECEPTOR-LIKE SERINE/THREONINE-PROTEIN KINASE SD1-8"/>
    <property type="match status" value="1"/>
</dbReference>
<dbReference type="Pfam" id="PF07714">
    <property type="entry name" value="PK_Tyr_Ser-Thr"/>
    <property type="match status" value="1"/>
</dbReference>